<evidence type="ECO:0000313" key="3">
    <source>
        <dbReference type="Proteomes" id="UP000000593"/>
    </source>
</evidence>
<sequence length="164" mass="18686">MERNMTQRALEQDKWLHAGLMGFSAAFFLALFSAQGGVEESIMLHLSVLLFSIALPLFTIFTILCMSLMNPNLPKGMFDTLQNSRWLFYARALSYASIYLAVMFLIGHFTLLAMFTFFIISAAIWWKLRGLILPDLERLQQEKQDSGIKTSPVAQAVRQAIDER</sequence>
<name>Q6LWA9_PHOPR</name>
<organism evidence="2 3">
    <name type="scientific">Photobacterium profundum (strain SS9)</name>
    <dbReference type="NCBI Taxonomy" id="298386"/>
    <lineage>
        <taxon>Bacteria</taxon>
        <taxon>Pseudomonadati</taxon>
        <taxon>Pseudomonadota</taxon>
        <taxon>Gammaproteobacteria</taxon>
        <taxon>Vibrionales</taxon>
        <taxon>Vibrionaceae</taxon>
        <taxon>Photobacterium</taxon>
    </lineage>
</organism>
<dbReference type="KEGG" id="ppr:PBPRC0030"/>
<dbReference type="EMBL" id="CR377818">
    <property type="protein sequence ID" value="CAG17968.1"/>
    <property type="molecule type" value="Genomic_DNA"/>
</dbReference>
<proteinExistence type="predicted"/>
<reference evidence="3" key="1">
    <citation type="journal article" date="2005" name="Science">
        <title>Life at depth: Photobacterium profundum genome sequence and expression analysis.</title>
        <authorList>
            <person name="Vezzi A."/>
            <person name="Campanaro S."/>
            <person name="D'Angelo M."/>
            <person name="Simonato F."/>
            <person name="Vitulo N."/>
            <person name="Lauro F.M."/>
            <person name="Cestaro A."/>
            <person name="Malacrida G."/>
            <person name="Simionati B."/>
            <person name="Cannata N."/>
            <person name="Romualdi C."/>
            <person name="Bartlett D.H."/>
            <person name="Valle G."/>
        </authorList>
    </citation>
    <scope>NUCLEOTIDE SEQUENCE [LARGE SCALE GENOMIC DNA]</scope>
    <source>
        <strain evidence="3">ATCC BAA-1253 / SS9</strain>
    </source>
</reference>
<dbReference type="AlphaFoldDB" id="Q6LWA9"/>
<dbReference type="Proteomes" id="UP000000593">
    <property type="component" value="Plasmid pPBPR1"/>
</dbReference>
<feature type="transmembrane region" description="Helical" evidence="1">
    <location>
        <begin position="42"/>
        <end position="65"/>
    </location>
</feature>
<keyword evidence="3" id="KW-1185">Reference proteome</keyword>
<accession>Q6LWA9</accession>
<keyword evidence="2" id="KW-0614">Plasmid</keyword>
<gene>
    <name evidence="2" type="ordered locus">PBPRC0030</name>
</gene>
<keyword evidence="1" id="KW-0472">Membrane</keyword>
<dbReference type="HOGENOM" id="CLU_1617465_0_0_6"/>
<evidence type="ECO:0000256" key="1">
    <source>
        <dbReference type="SAM" id="Phobius"/>
    </source>
</evidence>
<geneLocation type="plasmid" evidence="2 3">
    <name>pPBPR1</name>
</geneLocation>
<keyword evidence="1" id="KW-0812">Transmembrane</keyword>
<evidence type="ECO:0000313" key="2">
    <source>
        <dbReference type="EMBL" id="CAG17968.1"/>
    </source>
</evidence>
<protein>
    <submittedName>
        <fullName evidence="2">Uncharacterized protein</fullName>
    </submittedName>
</protein>
<keyword evidence="1" id="KW-1133">Transmembrane helix</keyword>
<feature type="transmembrane region" description="Helical" evidence="1">
    <location>
        <begin position="15"/>
        <end position="36"/>
    </location>
</feature>